<evidence type="ECO:0000313" key="2">
    <source>
        <dbReference type="Proteomes" id="UP000250266"/>
    </source>
</evidence>
<gene>
    <name evidence="1" type="ORF">K432DRAFT_55212</name>
</gene>
<evidence type="ECO:0000313" key="1">
    <source>
        <dbReference type="EMBL" id="OCK79930.1"/>
    </source>
</evidence>
<name>A0A8E2E9L0_9PEZI</name>
<reference evidence="1 2" key="1">
    <citation type="journal article" date="2016" name="Nat. Commun.">
        <title>Ectomycorrhizal ecology is imprinted in the genome of the dominant symbiotic fungus Cenococcum geophilum.</title>
        <authorList>
            <consortium name="DOE Joint Genome Institute"/>
            <person name="Peter M."/>
            <person name="Kohler A."/>
            <person name="Ohm R.A."/>
            <person name="Kuo A."/>
            <person name="Krutzmann J."/>
            <person name="Morin E."/>
            <person name="Arend M."/>
            <person name="Barry K.W."/>
            <person name="Binder M."/>
            <person name="Choi C."/>
            <person name="Clum A."/>
            <person name="Copeland A."/>
            <person name="Grisel N."/>
            <person name="Haridas S."/>
            <person name="Kipfer T."/>
            <person name="LaButti K."/>
            <person name="Lindquist E."/>
            <person name="Lipzen A."/>
            <person name="Maire R."/>
            <person name="Meier B."/>
            <person name="Mihaltcheva S."/>
            <person name="Molinier V."/>
            <person name="Murat C."/>
            <person name="Poggeler S."/>
            <person name="Quandt C.A."/>
            <person name="Sperisen C."/>
            <person name="Tritt A."/>
            <person name="Tisserant E."/>
            <person name="Crous P.W."/>
            <person name="Henrissat B."/>
            <person name="Nehls U."/>
            <person name="Egli S."/>
            <person name="Spatafora J.W."/>
            <person name="Grigoriev I.V."/>
            <person name="Martin F.M."/>
        </authorList>
    </citation>
    <scope>NUCLEOTIDE SEQUENCE [LARGE SCALE GENOMIC DNA]</scope>
    <source>
        <strain evidence="1 2">CBS 459.81</strain>
    </source>
</reference>
<accession>A0A8E2E9L0</accession>
<organism evidence="1 2">
    <name type="scientific">Lepidopterella palustris CBS 459.81</name>
    <dbReference type="NCBI Taxonomy" id="1314670"/>
    <lineage>
        <taxon>Eukaryota</taxon>
        <taxon>Fungi</taxon>
        <taxon>Dikarya</taxon>
        <taxon>Ascomycota</taxon>
        <taxon>Pezizomycotina</taxon>
        <taxon>Dothideomycetes</taxon>
        <taxon>Pleosporomycetidae</taxon>
        <taxon>Mytilinidiales</taxon>
        <taxon>Argynnaceae</taxon>
        <taxon>Lepidopterella</taxon>
    </lineage>
</organism>
<dbReference type="AlphaFoldDB" id="A0A8E2E9L0"/>
<sequence length="223" mass="24478">MRPSGVMFMRLGRFTLKRKARGSCKGLDGSWKHASNHELSISNLIEMKPPDLGAEEAVAPRIRDRNTYNSASTAIMAVERERIGENNSRVEALFEARWLVYRKADAQPKSNHTHSHCPLKGGEVARNMSAAPTSSSLRRLSEDTAVVMADNQLGFSCVEEEKKRSCVSVVGSFLSAYKAPPPKSPVLAASATFIRIGNSQRSCSIPVQDSIMTPPRAPDRIHS</sequence>
<dbReference type="Proteomes" id="UP000250266">
    <property type="component" value="Unassembled WGS sequence"/>
</dbReference>
<keyword evidence="2" id="KW-1185">Reference proteome</keyword>
<proteinExistence type="predicted"/>
<dbReference type="EMBL" id="KV744981">
    <property type="protein sequence ID" value="OCK79930.1"/>
    <property type="molecule type" value="Genomic_DNA"/>
</dbReference>
<protein>
    <submittedName>
        <fullName evidence="1">Uncharacterized protein</fullName>
    </submittedName>
</protein>